<organism evidence="12 13">
    <name type="scientific">Candidatus Moanibacter tarae</name>
    <dbReference type="NCBI Taxonomy" id="2200854"/>
    <lineage>
        <taxon>Bacteria</taxon>
        <taxon>Pseudomonadati</taxon>
        <taxon>Verrucomicrobiota</taxon>
        <taxon>Opitutia</taxon>
        <taxon>Puniceicoccales</taxon>
        <taxon>Puniceicoccales incertae sedis</taxon>
        <taxon>Candidatus Moanibacter</taxon>
    </lineage>
</organism>
<evidence type="ECO:0000256" key="8">
    <source>
        <dbReference type="ARBA" id="ARBA00023235"/>
    </source>
</evidence>
<evidence type="ECO:0000313" key="13">
    <source>
        <dbReference type="Proteomes" id="UP000247465"/>
    </source>
</evidence>
<evidence type="ECO:0000256" key="11">
    <source>
        <dbReference type="RuleBase" id="RU003658"/>
    </source>
</evidence>
<name>A0A2Z4AEF4_9BACT</name>
<keyword evidence="5 9" id="KW-0963">Cytoplasm</keyword>
<feature type="active site" description="Proton donor" evidence="9">
    <location>
        <position position="128"/>
    </location>
</feature>
<dbReference type="Proteomes" id="UP000247465">
    <property type="component" value="Chromosome"/>
</dbReference>
<dbReference type="GO" id="GO:0003949">
    <property type="term" value="F:1-(5-phosphoribosyl)-5-[(5-phosphoribosylamino)methylideneamino]imidazole-4-carboxamide isomerase activity"/>
    <property type="evidence" value="ECO:0007669"/>
    <property type="project" value="UniProtKB-UniRule"/>
</dbReference>
<evidence type="ECO:0000256" key="10">
    <source>
        <dbReference type="RuleBase" id="RU003657"/>
    </source>
</evidence>
<dbReference type="EMBL" id="CP029803">
    <property type="protein sequence ID" value="AWT60693.1"/>
    <property type="molecule type" value="Genomic_DNA"/>
</dbReference>
<evidence type="ECO:0000256" key="2">
    <source>
        <dbReference type="ARBA" id="ARBA00004496"/>
    </source>
</evidence>
<dbReference type="EC" id="5.3.1.16" evidence="9 11"/>
<dbReference type="InterPro" id="IPR013785">
    <property type="entry name" value="Aldolase_TIM"/>
</dbReference>
<dbReference type="HAMAP" id="MF_01014">
    <property type="entry name" value="HisA"/>
    <property type="match status" value="1"/>
</dbReference>
<evidence type="ECO:0000256" key="3">
    <source>
        <dbReference type="ARBA" id="ARBA00005133"/>
    </source>
</evidence>
<comment type="similarity">
    <text evidence="4 9 10">Belongs to the HisA/HisF family.</text>
</comment>
<comment type="catalytic activity">
    <reaction evidence="1 9 11">
        <text>1-(5-phospho-beta-D-ribosyl)-5-[(5-phospho-beta-D-ribosylamino)methylideneamino]imidazole-4-carboxamide = 5-[(5-phospho-1-deoxy-D-ribulos-1-ylimino)methylamino]-1-(5-phospho-beta-D-ribosyl)imidazole-4-carboxamide</text>
        <dbReference type="Rhea" id="RHEA:15469"/>
        <dbReference type="ChEBI" id="CHEBI:58435"/>
        <dbReference type="ChEBI" id="CHEBI:58525"/>
        <dbReference type="EC" id="5.3.1.16"/>
    </reaction>
</comment>
<dbReference type="PANTHER" id="PTHR43090:SF2">
    <property type="entry name" value="1-(5-PHOSPHORIBOSYL)-5-[(5-PHOSPHORIBOSYLAMINO)METHYLIDENEAMINO] IMIDAZOLE-4-CARBOXAMIDE ISOMERASE"/>
    <property type="match status" value="1"/>
</dbReference>
<dbReference type="AlphaFoldDB" id="A0A2Z4AEF4"/>
<proteinExistence type="inferred from homology"/>
<dbReference type="InterPro" id="IPR006063">
    <property type="entry name" value="HisA_bact_arch"/>
</dbReference>
<sequence>MIIYPSIDLREGRVVRLLQGRKEAETVYFDNPLEPAERWKEAGAEWIHVVDLDGAFTGKPKNWEAIGSIVTTGLKVELGGGLRSEEDIERAFNCGVSRVVLGTKAVSEADWLSKLAAQHGNRLAVGIDARGGKVAVEGWAKTTEVAAQDLALAADASGIQYIIYTDIARDGMLTGPNFSAQRKMVSEVSARVIASGGVSKISDIPQFLQIKEKFKNFDGIIIGKALYENRFNLSEAIKLASA</sequence>
<comment type="pathway">
    <text evidence="3 9 11">Amino-acid biosynthesis; L-histidine biosynthesis; L-histidine from 5-phospho-alpha-D-ribose 1-diphosphate: step 4/9.</text>
</comment>
<dbReference type="InterPro" id="IPR044524">
    <property type="entry name" value="Isoase_HisA-like"/>
</dbReference>
<evidence type="ECO:0000256" key="1">
    <source>
        <dbReference type="ARBA" id="ARBA00000901"/>
    </source>
</evidence>
<dbReference type="GO" id="GO:0000105">
    <property type="term" value="P:L-histidine biosynthetic process"/>
    <property type="evidence" value="ECO:0007669"/>
    <property type="project" value="UniProtKB-UniRule"/>
</dbReference>
<dbReference type="CDD" id="cd04732">
    <property type="entry name" value="HisA"/>
    <property type="match status" value="1"/>
</dbReference>
<evidence type="ECO:0000313" key="12">
    <source>
        <dbReference type="EMBL" id="AWT60693.1"/>
    </source>
</evidence>
<evidence type="ECO:0000256" key="4">
    <source>
        <dbReference type="ARBA" id="ARBA00009667"/>
    </source>
</evidence>
<protein>
    <recommendedName>
        <fullName evidence="9 11">1-(5-phosphoribosyl)-5-[(5-phosphoribosylamino)methylideneamino] imidazole-4-carboxamide isomerase</fullName>
        <ecNumber evidence="9 11">5.3.1.16</ecNumber>
    </recommendedName>
    <alternativeName>
        <fullName evidence="9">Phosphoribosylformimino-5-aminoimidazole carboxamide ribotide isomerase</fullName>
    </alternativeName>
</protein>
<keyword evidence="8 9" id="KW-0413">Isomerase</keyword>
<dbReference type="InterPro" id="IPR006062">
    <property type="entry name" value="His_biosynth"/>
</dbReference>
<comment type="subcellular location">
    <subcellularLocation>
        <location evidence="2 9 11">Cytoplasm</location>
    </subcellularLocation>
</comment>
<dbReference type="GO" id="GO:0000162">
    <property type="term" value="P:L-tryptophan biosynthetic process"/>
    <property type="evidence" value="ECO:0007669"/>
    <property type="project" value="TreeGrafter"/>
</dbReference>
<dbReference type="InterPro" id="IPR011060">
    <property type="entry name" value="RibuloseP-bd_barrel"/>
</dbReference>
<dbReference type="NCBIfam" id="TIGR00007">
    <property type="entry name" value="1-(5-phosphoribosyl)-5-[(5-phosphoribosylamino)methylideneamino]imidazole-4-carboxamide isomerase"/>
    <property type="match status" value="1"/>
</dbReference>
<accession>A0A2Z4AEF4</accession>
<reference evidence="12 13" key="1">
    <citation type="submission" date="2018-06" db="EMBL/GenBank/DDBJ databases">
        <title>Draft Genome Sequence of a Novel Marine Bacterium Related to the Verrucomicrobia.</title>
        <authorList>
            <person name="Vosseberg J."/>
            <person name="Martijn J."/>
            <person name="Ettema T.J.G."/>
        </authorList>
    </citation>
    <scope>NUCLEOTIDE SEQUENCE [LARGE SCALE GENOMIC DNA]</scope>
    <source>
        <strain evidence="12">TARA_B100001123</strain>
    </source>
</reference>
<gene>
    <name evidence="9 12" type="primary">hisA</name>
    <name evidence="12" type="ORF">DF168_01912</name>
</gene>
<dbReference type="SUPFAM" id="SSF51366">
    <property type="entry name" value="Ribulose-phoshate binding barrel"/>
    <property type="match status" value="1"/>
</dbReference>
<feature type="active site" description="Proton acceptor" evidence="9">
    <location>
        <position position="8"/>
    </location>
</feature>
<evidence type="ECO:0000256" key="7">
    <source>
        <dbReference type="ARBA" id="ARBA00023102"/>
    </source>
</evidence>
<dbReference type="FunFam" id="3.20.20.70:FF:000009">
    <property type="entry name" value="1-(5-phosphoribosyl)-5-[(5-phosphoribosylamino)methylideneamino] imidazole-4-carboxamide isomerase"/>
    <property type="match status" value="1"/>
</dbReference>
<keyword evidence="7 9" id="KW-0368">Histidine biosynthesis</keyword>
<evidence type="ECO:0000256" key="6">
    <source>
        <dbReference type="ARBA" id="ARBA00022605"/>
    </source>
</evidence>
<evidence type="ECO:0000256" key="5">
    <source>
        <dbReference type="ARBA" id="ARBA00022490"/>
    </source>
</evidence>
<dbReference type="PANTHER" id="PTHR43090">
    <property type="entry name" value="1-(5-PHOSPHORIBOSYL)-5-[(5-PHOSPHORIBOSYLAMINO)METHYLIDENEAMINO] IMIDAZOLE-4-CARBOXAMIDE ISOMERASE"/>
    <property type="match status" value="1"/>
</dbReference>
<dbReference type="UniPathway" id="UPA00031">
    <property type="reaction ID" value="UER00009"/>
</dbReference>
<dbReference type="Pfam" id="PF00977">
    <property type="entry name" value="His_biosynth"/>
    <property type="match status" value="1"/>
</dbReference>
<dbReference type="KEGG" id="mtar:DF168_01912"/>
<dbReference type="InterPro" id="IPR023016">
    <property type="entry name" value="HisA/PriA"/>
</dbReference>
<evidence type="ECO:0000256" key="9">
    <source>
        <dbReference type="HAMAP-Rule" id="MF_01014"/>
    </source>
</evidence>
<keyword evidence="6 9" id="KW-0028">Amino-acid biosynthesis</keyword>
<dbReference type="GO" id="GO:0005737">
    <property type="term" value="C:cytoplasm"/>
    <property type="evidence" value="ECO:0007669"/>
    <property type="project" value="UniProtKB-SubCell"/>
</dbReference>
<dbReference type="Gene3D" id="3.20.20.70">
    <property type="entry name" value="Aldolase class I"/>
    <property type="match status" value="1"/>
</dbReference>